<dbReference type="PROSITE" id="PS51257">
    <property type="entry name" value="PROKAR_LIPOPROTEIN"/>
    <property type="match status" value="1"/>
</dbReference>
<protein>
    <recommendedName>
        <fullName evidence="1">Lipocalin-like domain-containing protein</fullName>
    </recommendedName>
</protein>
<sequence length="155" mass="17320">MRTIFILMVGILFLTACKGDDDNNPVTPDIAGKWKVTKITSEMTTSSIYAIGEGIDYNGYMTFESNPNKVFGEGEVLLEIKMYIDGVLVETMQQTISLANQFETGQWEISGNNLTLSGQNSDVTMTITEINNNTMKLTYTPTDTNVVKYEFTRIN</sequence>
<name>A0ABV2LQN8_9FLAO</name>
<gene>
    <name evidence="2" type="ORF">ABID46_000439</name>
</gene>
<dbReference type="InterPro" id="IPR024311">
    <property type="entry name" value="Lipocalin-like"/>
</dbReference>
<dbReference type="EMBL" id="JBEPMO010000002">
    <property type="protein sequence ID" value="MET3730880.1"/>
    <property type="molecule type" value="Genomic_DNA"/>
</dbReference>
<organism evidence="2 3">
    <name type="scientific">Moheibacter stercoris</name>
    <dbReference type="NCBI Taxonomy" id="1628251"/>
    <lineage>
        <taxon>Bacteria</taxon>
        <taxon>Pseudomonadati</taxon>
        <taxon>Bacteroidota</taxon>
        <taxon>Flavobacteriia</taxon>
        <taxon>Flavobacteriales</taxon>
        <taxon>Weeksellaceae</taxon>
        <taxon>Moheibacter</taxon>
    </lineage>
</organism>
<accession>A0ABV2LQN8</accession>
<proteinExistence type="predicted"/>
<evidence type="ECO:0000313" key="2">
    <source>
        <dbReference type="EMBL" id="MET3730880.1"/>
    </source>
</evidence>
<comment type="caution">
    <text evidence="2">The sequence shown here is derived from an EMBL/GenBank/DDBJ whole genome shotgun (WGS) entry which is preliminary data.</text>
</comment>
<keyword evidence="3" id="KW-1185">Reference proteome</keyword>
<dbReference type="Pfam" id="PF13648">
    <property type="entry name" value="Lipocalin_4"/>
    <property type="match status" value="1"/>
</dbReference>
<reference evidence="2 3" key="1">
    <citation type="submission" date="2024-06" db="EMBL/GenBank/DDBJ databases">
        <title>Genomic Encyclopedia of Type Strains, Phase IV (KMG-IV): sequencing the most valuable type-strain genomes for metagenomic binning, comparative biology and taxonomic classification.</title>
        <authorList>
            <person name="Goeker M."/>
        </authorList>
    </citation>
    <scope>NUCLEOTIDE SEQUENCE [LARGE SCALE GENOMIC DNA]</scope>
    <source>
        <strain evidence="2 3">DSM 29388</strain>
    </source>
</reference>
<evidence type="ECO:0000259" key="1">
    <source>
        <dbReference type="Pfam" id="PF13648"/>
    </source>
</evidence>
<evidence type="ECO:0000313" key="3">
    <source>
        <dbReference type="Proteomes" id="UP001549146"/>
    </source>
</evidence>
<dbReference type="RefSeq" id="WP_354506555.1">
    <property type="nucleotide sequence ID" value="NZ_JBEPMO010000002.1"/>
</dbReference>
<feature type="domain" description="Lipocalin-like" evidence="1">
    <location>
        <begin position="30"/>
        <end position="137"/>
    </location>
</feature>
<dbReference type="Proteomes" id="UP001549146">
    <property type="component" value="Unassembled WGS sequence"/>
</dbReference>